<dbReference type="EMBL" id="CP141886">
    <property type="protein sequence ID" value="WRT67572.1"/>
    <property type="molecule type" value="Genomic_DNA"/>
</dbReference>
<feature type="region of interest" description="Disordered" evidence="5">
    <location>
        <begin position="360"/>
        <end position="389"/>
    </location>
</feature>
<organism evidence="7 8">
    <name type="scientific">Kwoniella shivajii</name>
    <dbReference type="NCBI Taxonomy" id="564305"/>
    <lineage>
        <taxon>Eukaryota</taxon>
        <taxon>Fungi</taxon>
        <taxon>Dikarya</taxon>
        <taxon>Basidiomycota</taxon>
        <taxon>Agaricomycotina</taxon>
        <taxon>Tremellomycetes</taxon>
        <taxon>Tremellales</taxon>
        <taxon>Cryptococcaceae</taxon>
        <taxon>Kwoniella</taxon>
    </lineage>
</organism>
<sequence length="389" mass="42573">MPPDHRTASTIWSVARNIGVIATKASELEVETAIAVDELTAAMKNLLVHETDTRKRSLPLSPLPSTPRCSKRQRPPSISTPLTPITRASSPTPSDPPSDRPNGTKEPDHSVVRSWFLNHISHPYPTSSQKETLAKAAGITKNKVDSDLTNFRRRSGWTDLMNRFCASDREKMRKFIDKVEAGKERRDEVLMRVKAMKEYLGGKEGERVGDWVQEVTALTSSLIATGSTTSSEFENTLNKHRSNVSLSSLSAASNVLGSDTPRSVSTSSSFSTSSSLSDASFTLPSKKRLNPNAEPFIPNKRHTSRNGQSATHTHAVNYDPSIWSTSAPLPVLPHMSSSSSNAWSIPSDSVFQPRIEDWSEGSVSGVSRVLQSKFGLSKRERGVGRDHGP</sequence>
<protein>
    <recommendedName>
        <fullName evidence="6">KN homeodomain domain-containing protein</fullName>
    </recommendedName>
</protein>
<dbReference type="InterPro" id="IPR008422">
    <property type="entry name" value="KN_HD"/>
</dbReference>
<evidence type="ECO:0000256" key="2">
    <source>
        <dbReference type="ARBA" id="ARBA00023125"/>
    </source>
</evidence>
<dbReference type="Gene3D" id="1.10.10.60">
    <property type="entry name" value="Homeodomain-like"/>
    <property type="match status" value="1"/>
</dbReference>
<feature type="compositionally biased region" description="Low complexity" evidence="5">
    <location>
        <begin position="255"/>
        <end position="284"/>
    </location>
</feature>
<keyword evidence="4" id="KW-0539">Nucleus</keyword>
<evidence type="ECO:0000256" key="3">
    <source>
        <dbReference type="ARBA" id="ARBA00023155"/>
    </source>
</evidence>
<evidence type="ECO:0000259" key="6">
    <source>
        <dbReference type="Pfam" id="PF05920"/>
    </source>
</evidence>
<evidence type="ECO:0000256" key="5">
    <source>
        <dbReference type="SAM" id="MobiDB-lite"/>
    </source>
</evidence>
<keyword evidence="3" id="KW-0371">Homeobox</keyword>
<feature type="region of interest" description="Disordered" evidence="5">
    <location>
        <begin position="255"/>
        <end position="311"/>
    </location>
</feature>
<dbReference type="GeneID" id="87956675"/>
<comment type="similarity">
    <text evidence="1">Belongs to the TALE/M-ATYP homeobox family.</text>
</comment>
<dbReference type="SUPFAM" id="SSF46689">
    <property type="entry name" value="Homeodomain-like"/>
    <property type="match status" value="1"/>
</dbReference>
<name>A0ABZ1D4M6_9TREE</name>
<evidence type="ECO:0000313" key="7">
    <source>
        <dbReference type="EMBL" id="WRT67572.1"/>
    </source>
</evidence>
<dbReference type="RefSeq" id="XP_062792312.1">
    <property type="nucleotide sequence ID" value="XM_062936261.1"/>
</dbReference>
<feature type="compositionally biased region" description="Low complexity" evidence="5">
    <location>
        <begin position="75"/>
        <end position="92"/>
    </location>
</feature>
<evidence type="ECO:0000313" key="8">
    <source>
        <dbReference type="Proteomes" id="UP001329825"/>
    </source>
</evidence>
<dbReference type="Pfam" id="PF05920">
    <property type="entry name" value="Homeobox_KN"/>
    <property type="match status" value="1"/>
</dbReference>
<accession>A0ABZ1D4M6</accession>
<dbReference type="Proteomes" id="UP001329825">
    <property type="component" value="Chromosome 6"/>
</dbReference>
<gene>
    <name evidence="7" type="ORF">IL334_004544</name>
</gene>
<keyword evidence="8" id="KW-1185">Reference proteome</keyword>
<feature type="domain" description="KN homeodomain" evidence="6">
    <location>
        <begin position="115"/>
        <end position="154"/>
    </location>
</feature>
<proteinExistence type="inferred from homology"/>
<feature type="compositionally biased region" description="Basic and acidic residues" evidence="5">
    <location>
        <begin position="377"/>
        <end position="389"/>
    </location>
</feature>
<evidence type="ECO:0000256" key="1">
    <source>
        <dbReference type="ARBA" id="ARBA00005800"/>
    </source>
</evidence>
<evidence type="ECO:0000256" key="4">
    <source>
        <dbReference type="ARBA" id="ARBA00023242"/>
    </source>
</evidence>
<feature type="region of interest" description="Disordered" evidence="5">
    <location>
        <begin position="53"/>
        <end position="108"/>
    </location>
</feature>
<reference evidence="7 8" key="1">
    <citation type="submission" date="2024-01" db="EMBL/GenBank/DDBJ databases">
        <title>Comparative genomics of Cryptococcus and Kwoniella reveals pathogenesis evolution and contrasting modes of karyotype evolution via chromosome fusion or intercentromeric recombination.</title>
        <authorList>
            <person name="Coelho M.A."/>
            <person name="David-Palma M."/>
            <person name="Shea T."/>
            <person name="Bowers K."/>
            <person name="McGinley-Smith S."/>
            <person name="Mohammad A.W."/>
            <person name="Gnirke A."/>
            <person name="Yurkov A.M."/>
            <person name="Nowrousian M."/>
            <person name="Sun S."/>
            <person name="Cuomo C.A."/>
            <person name="Heitman J."/>
        </authorList>
    </citation>
    <scope>NUCLEOTIDE SEQUENCE [LARGE SCALE GENOMIC DNA]</scope>
    <source>
        <strain evidence="7">CBS 11374</strain>
    </source>
</reference>
<dbReference type="InterPro" id="IPR009057">
    <property type="entry name" value="Homeodomain-like_sf"/>
</dbReference>
<keyword evidence="2" id="KW-0238">DNA-binding</keyword>